<evidence type="ECO:0000256" key="5">
    <source>
        <dbReference type="ARBA" id="ARBA00022989"/>
    </source>
</evidence>
<comment type="caution">
    <text evidence="8">The sequence shown here is derived from an EMBL/GenBank/DDBJ whole genome shotgun (WGS) entry which is preliminary data.</text>
</comment>
<feature type="transmembrane region" description="Helical" evidence="7">
    <location>
        <begin position="64"/>
        <end position="82"/>
    </location>
</feature>
<accession>A0ABU1MCY7</accession>
<keyword evidence="6 7" id="KW-0472">Membrane</keyword>
<reference evidence="8 9" key="1">
    <citation type="submission" date="2023-07" db="EMBL/GenBank/DDBJ databases">
        <title>Sorghum-associated microbial communities from plants grown in Nebraska, USA.</title>
        <authorList>
            <person name="Schachtman D."/>
        </authorList>
    </citation>
    <scope>NUCLEOTIDE SEQUENCE [LARGE SCALE GENOMIC DNA]</scope>
    <source>
        <strain evidence="8 9">DS1730</strain>
    </source>
</reference>
<feature type="transmembrane region" description="Helical" evidence="7">
    <location>
        <begin position="27"/>
        <end position="44"/>
    </location>
</feature>
<feature type="transmembrane region" description="Helical" evidence="7">
    <location>
        <begin position="131"/>
        <end position="151"/>
    </location>
</feature>
<comment type="subcellular location">
    <subcellularLocation>
        <location evidence="1">Cell membrane</location>
        <topology evidence="1">Multi-pass membrane protein</topology>
    </subcellularLocation>
</comment>
<feature type="transmembrane region" description="Helical" evidence="7">
    <location>
        <begin position="163"/>
        <end position="184"/>
    </location>
</feature>
<evidence type="ECO:0000256" key="4">
    <source>
        <dbReference type="ARBA" id="ARBA00022692"/>
    </source>
</evidence>
<dbReference type="PANTHER" id="PTHR42775:SF1">
    <property type="entry name" value="PERMEASE RV2963-RELATED"/>
    <property type="match status" value="1"/>
</dbReference>
<keyword evidence="9" id="KW-1185">Reference proteome</keyword>
<dbReference type="Pfam" id="PF03773">
    <property type="entry name" value="ArsP_1"/>
    <property type="match status" value="1"/>
</dbReference>
<proteinExistence type="inferred from homology"/>
<dbReference type="EMBL" id="JAVDQT010000007">
    <property type="protein sequence ID" value="MDR6433899.1"/>
    <property type="molecule type" value="Genomic_DNA"/>
</dbReference>
<dbReference type="Proteomes" id="UP001184614">
    <property type="component" value="Unassembled WGS sequence"/>
</dbReference>
<keyword evidence="5 7" id="KW-1133">Transmembrane helix</keyword>
<dbReference type="RefSeq" id="WP_310015041.1">
    <property type="nucleotide sequence ID" value="NZ_JAVDQT010000007.1"/>
</dbReference>
<evidence type="ECO:0000256" key="6">
    <source>
        <dbReference type="ARBA" id="ARBA00023136"/>
    </source>
</evidence>
<gene>
    <name evidence="8" type="ORF">J2782_003645</name>
</gene>
<keyword evidence="3" id="KW-1003">Cell membrane</keyword>
<sequence>MNKPIGLKSLDGASVTVPRKPDWRRQAAIFVIGAVLAAIACYIIRGGQAVFDGMHEAGKQLGGVVLQLFCGIVVASAISVLVPRDKVRGWLGSKSGTRGLVIASALGAIMPGGPFASFPLVLALAKAGADIGALIAFLTAWAALSLSRLLIWEIPLLGFDFGMLRLVASLPLPWLAGFLARFAASRILKGQW</sequence>
<evidence type="ECO:0000313" key="9">
    <source>
        <dbReference type="Proteomes" id="UP001184614"/>
    </source>
</evidence>
<evidence type="ECO:0000256" key="3">
    <source>
        <dbReference type="ARBA" id="ARBA00022475"/>
    </source>
</evidence>
<evidence type="ECO:0000256" key="1">
    <source>
        <dbReference type="ARBA" id="ARBA00004651"/>
    </source>
</evidence>
<dbReference type="PANTHER" id="PTHR42775">
    <property type="entry name" value="PERMEASE RV2963-RELATED"/>
    <property type="match status" value="1"/>
</dbReference>
<evidence type="ECO:0000256" key="2">
    <source>
        <dbReference type="ARBA" id="ARBA00006386"/>
    </source>
</evidence>
<name>A0ABU1MCY7_9HYPH</name>
<keyword evidence="4 7" id="KW-0812">Transmembrane</keyword>
<protein>
    <submittedName>
        <fullName evidence="8">Uncharacterized membrane protein YraQ (UPF0718 family)</fullName>
    </submittedName>
</protein>
<comment type="similarity">
    <text evidence="2">Belongs to the UPF0718 family.</text>
</comment>
<feature type="transmembrane region" description="Helical" evidence="7">
    <location>
        <begin position="102"/>
        <end position="124"/>
    </location>
</feature>
<evidence type="ECO:0000256" key="7">
    <source>
        <dbReference type="SAM" id="Phobius"/>
    </source>
</evidence>
<dbReference type="InterPro" id="IPR005524">
    <property type="entry name" value="DUF318"/>
</dbReference>
<dbReference type="InterPro" id="IPR053166">
    <property type="entry name" value="UPF0718_permease"/>
</dbReference>
<evidence type="ECO:0000313" key="8">
    <source>
        <dbReference type="EMBL" id="MDR6433899.1"/>
    </source>
</evidence>
<organism evidence="8 9">
    <name type="scientific">Brucella pseudogrignonensis</name>
    <dbReference type="NCBI Taxonomy" id="419475"/>
    <lineage>
        <taxon>Bacteria</taxon>
        <taxon>Pseudomonadati</taxon>
        <taxon>Pseudomonadota</taxon>
        <taxon>Alphaproteobacteria</taxon>
        <taxon>Hyphomicrobiales</taxon>
        <taxon>Brucellaceae</taxon>
        <taxon>Brucella/Ochrobactrum group</taxon>
        <taxon>Brucella</taxon>
    </lineage>
</organism>